<dbReference type="OrthoDB" id="4567at2759"/>
<comment type="similarity">
    <text evidence="2">Belongs to the lipin family.</text>
</comment>
<comment type="catalytic activity">
    <reaction evidence="1">
        <text>a 1,2-diacyl-sn-glycero-3-phosphate + H2O = a 1,2-diacyl-sn-glycerol + phosphate</text>
        <dbReference type="Rhea" id="RHEA:27429"/>
        <dbReference type="ChEBI" id="CHEBI:15377"/>
        <dbReference type="ChEBI" id="CHEBI:17815"/>
        <dbReference type="ChEBI" id="CHEBI:43474"/>
        <dbReference type="ChEBI" id="CHEBI:58608"/>
        <dbReference type="EC" id="3.1.3.4"/>
    </reaction>
    <physiologicalReaction direction="left-to-right" evidence="1">
        <dbReference type="Rhea" id="RHEA:27430"/>
    </physiologicalReaction>
</comment>
<dbReference type="InterPro" id="IPR036412">
    <property type="entry name" value="HAD-like_sf"/>
</dbReference>
<dbReference type="PANTHER" id="PTHR12181">
    <property type="entry name" value="LIPIN"/>
    <property type="match status" value="1"/>
</dbReference>
<dbReference type="GO" id="GO:0008195">
    <property type="term" value="F:phosphatidate phosphatase activity"/>
    <property type="evidence" value="ECO:0007669"/>
    <property type="project" value="UniProtKB-EC"/>
</dbReference>
<dbReference type="InterPro" id="IPR013209">
    <property type="entry name" value="LNS2"/>
</dbReference>
<dbReference type="Pfam" id="PF04571">
    <property type="entry name" value="Lipin_N"/>
    <property type="match status" value="1"/>
</dbReference>
<protein>
    <recommendedName>
        <fullName evidence="3">LNS2/PITP domain-containing protein</fullName>
    </recommendedName>
</protein>
<dbReference type="Proteomes" id="UP000663879">
    <property type="component" value="Unassembled WGS sequence"/>
</dbReference>
<feature type="domain" description="LNS2/PITP" evidence="3">
    <location>
        <begin position="256"/>
        <end position="416"/>
    </location>
</feature>
<dbReference type="Gene3D" id="3.40.50.1000">
    <property type="entry name" value="HAD superfamily/HAD-like"/>
    <property type="match status" value="1"/>
</dbReference>
<dbReference type="PANTHER" id="PTHR12181:SF12">
    <property type="entry name" value="PHOSPHATIDATE PHOSPHATASE"/>
    <property type="match status" value="1"/>
</dbReference>
<accession>A0A814E0N4</accession>
<evidence type="ECO:0000313" key="5">
    <source>
        <dbReference type="Proteomes" id="UP000663879"/>
    </source>
</evidence>
<organism evidence="4 5">
    <name type="scientific">Brachionus calyciflorus</name>
    <dbReference type="NCBI Taxonomy" id="104777"/>
    <lineage>
        <taxon>Eukaryota</taxon>
        <taxon>Metazoa</taxon>
        <taxon>Spiralia</taxon>
        <taxon>Gnathifera</taxon>
        <taxon>Rotifera</taxon>
        <taxon>Eurotatoria</taxon>
        <taxon>Monogononta</taxon>
        <taxon>Pseudotrocha</taxon>
        <taxon>Ploima</taxon>
        <taxon>Brachionidae</taxon>
        <taxon>Brachionus</taxon>
    </lineage>
</organism>
<evidence type="ECO:0000256" key="1">
    <source>
        <dbReference type="ARBA" id="ARBA00001180"/>
    </source>
</evidence>
<dbReference type="InterPro" id="IPR023214">
    <property type="entry name" value="HAD_sf"/>
</dbReference>
<evidence type="ECO:0000256" key="2">
    <source>
        <dbReference type="ARBA" id="ARBA00005476"/>
    </source>
</evidence>
<reference evidence="4" key="1">
    <citation type="submission" date="2021-02" db="EMBL/GenBank/DDBJ databases">
        <authorList>
            <person name="Nowell W R."/>
        </authorList>
    </citation>
    <scope>NUCLEOTIDE SEQUENCE</scope>
    <source>
        <strain evidence="4">Ploen Becks lab</strain>
    </source>
</reference>
<sequence>MENIYDLAERAVAYYGEINKSNFTDSMDVIVIRHNNGILRSTPFYVRFGKRDVIKPKENKIRIEINDVLIDDILMTLDESGEAFFIEDTEDNKASFSNIASKICLTGKHLEESASVPLLNNNSSEKFDDYLKAANTLKEFIIQKSEDLTINENECESNAPKFFIDSSASFETLKYNNASSTYSVFSQDSSLDDSELTKIKDKVIKIEKSKFLKNINLTSEKLKLLNLKPGLNEIKYILKNKITKANIFLWESTEKIVISDIDGTITKSDLRGHIMSMIGRDWYQEGVVKLFRSIENNGYKIVYLSARPICQCELTRSLIKNLTQCSNLMPISAVLVNPVDFLIAFQSELIDKNPEEFKISCLYQLKSLFEENEEKVVDPFHAGFGNKSNDEFTYKSIGLCDKSIFIVDSSGKIAHNSLGDLTYSKIHENIDDFFPKIN</sequence>
<comment type="caution">
    <text evidence="4">The sequence shown here is derived from an EMBL/GenBank/DDBJ whole genome shotgun (WGS) entry which is preliminary data.</text>
</comment>
<dbReference type="EMBL" id="CAJNOC010003016">
    <property type="protein sequence ID" value="CAF0963035.1"/>
    <property type="molecule type" value="Genomic_DNA"/>
</dbReference>
<gene>
    <name evidence="4" type="ORF">OXX778_LOCUS14552</name>
</gene>
<dbReference type="SMART" id="SM00775">
    <property type="entry name" value="LNS2"/>
    <property type="match status" value="1"/>
</dbReference>
<evidence type="ECO:0000259" key="3">
    <source>
        <dbReference type="SMART" id="SM00775"/>
    </source>
</evidence>
<dbReference type="SUPFAM" id="SSF56784">
    <property type="entry name" value="HAD-like"/>
    <property type="match status" value="1"/>
</dbReference>
<dbReference type="InterPro" id="IPR031315">
    <property type="entry name" value="LNS2/PITP"/>
</dbReference>
<dbReference type="InterPro" id="IPR026058">
    <property type="entry name" value="LIPIN"/>
</dbReference>
<proteinExistence type="inferred from homology"/>
<dbReference type="InterPro" id="IPR007651">
    <property type="entry name" value="Lipin_N"/>
</dbReference>
<dbReference type="Pfam" id="PF08235">
    <property type="entry name" value="LNS2"/>
    <property type="match status" value="1"/>
</dbReference>
<dbReference type="AlphaFoldDB" id="A0A814E0N4"/>
<keyword evidence="5" id="KW-1185">Reference proteome</keyword>
<name>A0A814E0N4_9BILA</name>
<evidence type="ECO:0000313" key="4">
    <source>
        <dbReference type="EMBL" id="CAF0963035.1"/>
    </source>
</evidence>